<dbReference type="Proteomes" id="UP000242180">
    <property type="component" value="Unassembled WGS sequence"/>
</dbReference>
<evidence type="ECO:0000256" key="1">
    <source>
        <dbReference type="SAM" id="MobiDB-lite"/>
    </source>
</evidence>
<feature type="region of interest" description="Disordered" evidence="1">
    <location>
        <begin position="177"/>
        <end position="203"/>
    </location>
</feature>
<dbReference type="AlphaFoldDB" id="A0A1X2H1I1"/>
<evidence type="ECO:0000313" key="3">
    <source>
        <dbReference type="Proteomes" id="UP000242180"/>
    </source>
</evidence>
<organism evidence="2 3">
    <name type="scientific">Syncephalastrum racemosum</name>
    <name type="common">Filamentous fungus</name>
    <dbReference type="NCBI Taxonomy" id="13706"/>
    <lineage>
        <taxon>Eukaryota</taxon>
        <taxon>Fungi</taxon>
        <taxon>Fungi incertae sedis</taxon>
        <taxon>Mucoromycota</taxon>
        <taxon>Mucoromycotina</taxon>
        <taxon>Mucoromycetes</taxon>
        <taxon>Mucorales</taxon>
        <taxon>Syncephalastraceae</taxon>
        <taxon>Syncephalastrum</taxon>
    </lineage>
</organism>
<gene>
    <name evidence="2" type="ORF">BCR43DRAFT_498807</name>
</gene>
<protein>
    <submittedName>
        <fullName evidence="2">Uncharacterized protein</fullName>
    </submittedName>
</protein>
<dbReference type="EMBL" id="MCGN01000011">
    <property type="protein sequence ID" value="ORY91276.1"/>
    <property type="molecule type" value="Genomic_DNA"/>
</dbReference>
<sequence length="203" mass="23429">MMITPTYQQTQPFHHHDTQSYPYDEQYHHHPIHHHHDPMPASPSSGEGEGQRQLLYPEEAQQHILGTAVNQSDRTSVEFVRCLQQTRHILREMQLLCGQICTISTTRDDVWDSLELFKTLFVKFLRLSNMLLTILSQMETSPIIRPERINSFRADIWDDCRSAADLRSRVLLYLGQDGGSSSPASPSPSQQDDHQQLPRQQQS</sequence>
<feature type="region of interest" description="Disordered" evidence="1">
    <location>
        <begin position="1"/>
        <end position="51"/>
    </location>
</feature>
<keyword evidence="3" id="KW-1185">Reference proteome</keyword>
<evidence type="ECO:0000313" key="2">
    <source>
        <dbReference type="EMBL" id="ORY91276.1"/>
    </source>
</evidence>
<dbReference type="OrthoDB" id="2402731at2759"/>
<name>A0A1X2H1I1_SYNRA</name>
<feature type="compositionally biased region" description="Low complexity" evidence="1">
    <location>
        <begin position="179"/>
        <end position="190"/>
    </location>
</feature>
<dbReference type="InParanoid" id="A0A1X2H1I1"/>
<reference evidence="2 3" key="1">
    <citation type="submission" date="2016-07" db="EMBL/GenBank/DDBJ databases">
        <title>Pervasive Adenine N6-methylation of Active Genes in Fungi.</title>
        <authorList>
            <consortium name="DOE Joint Genome Institute"/>
            <person name="Mondo S.J."/>
            <person name="Dannebaum R.O."/>
            <person name="Kuo R.C."/>
            <person name="Labutti K."/>
            <person name="Haridas S."/>
            <person name="Kuo A."/>
            <person name="Salamov A."/>
            <person name="Ahrendt S.R."/>
            <person name="Lipzen A."/>
            <person name="Sullivan W."/>
            <person name="Andreopoulos W.B."/>
            <person name="Clum A."/>
            <person name="Lindquist E."/>
            <person name="Daum C."/>
            <person name="Ramamoorthy G.K."/>
            <person name="Gryganskyi A."/>
            <person name="Culley D."/>
            <person name="Magnuson J.K."/>
            <person name="James T.Y."/>
            <person name="O'Malley M.A."/>
            <person name="Stajich J.E."/>
            <person name="Spatafora J.W."/>
            <person name="Visel A."/>
            <person name="Grigoriev I.V."/>
        </authorList>
    </citation>
    <scope>NUCLEOTIDE SEQUENCE [LARGE SCALE GENOMIC DNA]</scope>
    <source>
        <strain evidence="2 3">NRRL 2496</strain>
    </source>
</reference>
<feature type="compositionally biased region" description="Polar residues" evidence="1">
    <location>
        <begin position="1"/>
        <end position="12"/>
    </location>
</feature>
<proteinExistence type="predicted"/>
<comment type="caution">
    <text evidence="2">The sequence shown here is derived from an EMBL/GenBank/DDBJ whole genome shotgun (WGS) entry which is preliminary data.</text>
</comment>
<accession>A0A1X2H1I1</accession>